<feature type="transmembrane region" description="Helical" evidence="1">
    <location>
        <begin position="57"/>
        <end position="81"/>
    </location>
</feature>
<evidence type="ECO:0000313" key="3">
    <source>
        <dbReference type="Proteomes" id="UP001228376"/>
    </source>
</evidence>
<dbReference type="Proteomes" id="UP001228376">
    <property type="component" value="Unassembled WGS sequence"/>
</dbReference>
<evidence type="ECO:0000256" key="1">
    <source>
        <dbReference type="SAM" id="Phobius"/>
    </source>
</evidence>
<keyword evidence="1" id="KW-1133">Transmembrane helix</keyword>
<protein>
    <submittedName>
        <fullName evidence="2">Uncharacterized protein</fullName>
    </submittedName>
</protein>
<comment type="caution">
    <text evidence="2">The sequence shown here is derived from an EMBL/GenBank/DDBJ whole genome shotgun (WGS) entry which is preliminary data.</text>
</comment>
<keyword evidence="1" id="KW-0812">Transmembrane</keyword>
<keyword evidence="1" id="KW-0472">Membrane</keyword>
<accession>A0ABU5CIA5</accession>
<reference evidence="2 3" key="1">
    <citation type="submission" date="2023-10" db="EMBL/GenBank/DDBJ databases">
        <title>179-bfca-hs.</title>
        <authorList>
            <person name="Miliotis G."/>
            <person name="Sengupta P."/>
            <person name="Hameed A."/>
            <person name="Chuvochina M."/>
            <person name="Mcdonagh F."/>
            <person name="Simpson A.C."/>
            <person name="Singh N.K."/>
            <person name="Rekha P.D."/>
            <person name="Raman K."/>
            <person name="Hugenholtz P."/>
            <person name="Venkateswaran K."/>
        </authorList>
    </citation>
    <scope>NUCLEOTIDE SEQUENCE [LARGE SCALE GENOMIC DNA]</scope>
    <source>
        <strain evidence="2 3">179-BFC-A-HS</strain>
    </source>
</reference>
<dbReference type="RefSeq" id="WP_306066190.1">
    <property type="nucleotide sequence ID" value="NZ_JAROCA020000001.1"/>
</dbReference>
<dbReference type="EMBL" id="JAROCA020000001">
    <property type="protein sequence ID" value="MDY0406093.1"/>
    <property type="molecule type" value="Genomic_DNA"/>
</dbReference>
<evidence type="ECO:0000313" key="2">
    <source>
        <dbReference type="EMBL" id="MDY0406093.1"/>
    </source>
</evidence>
<name>A0ABU5CIA5_9BACI</name>
<sequence>MSVQYYHGLCRRYMGRPVEIRTRDGRVHRGIITHVDNHRVYLRPLGGGRGYGWGWGWGWGGFGLGIALGAIGTLAVLPWFFW</sequence>
<gene>
    <name evidence="2" type="ORF">P5G51_012450</name>
</gene>
<keyword evidence="3" id="KW-1185">Reference proteome</keyword>
<organism evidence="2 3">
    <name type="scientific">Tigheibacillus jepli</name>
    <dbReference type="NCBI Taxonomy" id="3035914"/>
    <lineage>
        <taxon>Bacteria</taxon>
        <taxon>Bacillati</taxon>
        <taxon>Bacillota</taxon>
        <taxon>Bacilli</taxon>
        <taxon>Bacillales</taxon>
        <taxon>Bacillaceae</taxon>
        <taxon>Tigheibacillus</taxon>
    </lineage>
</organism>
<proteinExistence type="predicted"/>